<dbReference type="PANTHER" id="PTHR11955">
    <property type="entry name" value="FATTY ACID BINDING PROTEIN"/>
    <property type="match status" value="1"/>
</dbReference>
<protein>
    <submittedName>
        <fullName evidence="2">Uncharacterized protein</fullName>
    </submittedName>
</protein>
<gene>
    <name evidence="2" type="ORF">JZ751_014880</name>
</gene>
<accession>A0A8T2N2V7</accession>
<keyword evidence="3" id="KW-1185">Reference proteome</keyword>
<name>A0A8T2N2V7_9TELE</name>
<sequence>MQVFNKDGPHTGIDFPTRKIAKRLKPQRVIEQDGDVFTMKTVSTFKNFISTFRIGEEFEEVTKGLDNRKCQTMVNWEGDKIVCVQKGEKRNRGWTHWIEGNELHLV</sequence>
<comment type="caution">
    <text evidence="2">The sequence shown here is derived from an EMBL/GenBank/DDBJ whole genome shotgun (WGS) entry which is preliminary data.</text>
</comment>
<reference evidence="2" key="1">
    <citation type="thesis" date="2021" institute="BYU ScholarsArchive" country="Provo, UT, USA">
        <title>Applications of and Algorithms for Genome Assembly and Genomic Analyses with an Emphasis on Marine Teleosts.</title>
        <authorList>
            <person name="Pickett B.D."/>
        </authorList>
    </citation>
    <scope>NUCLEOTIDE SEQUENCE</scope>
    <source>
        <strain evidence="2">HI-2016</strain>
    </source>
</reference>
<evidence type="ECO:0000256" key="1">
    <source>
        <dbReference type="ARBA" id="ARBA00008390"/>
    </source>
</evidence>
<proteinExistence type="inferred from homology"/>
<evidence type="ECO:0000313" key="2">
    <source>
        <dbReference type="EMBL" id="KAG9332781.1"/>
    </source>
</evidence>
<dbReference type="EMBL" id="JAFBMS010000237">
    <property type="protein sequence ID" value="KAG9332781.1"/>
    <property type="molecule type" value="Genomic_DNA"/>
</dbReference>
<organism evidence="2 3">
    <name type="scientific">Albula glossodonta</name>
    <name type="common">roundjaw bonefish</name>
    <dbReference type="NCBI Taxonomy" id="121402"/>
    <lineage>
        <taxon>Eukaryota</taxon>
        <taxon>Metazoa</taxon>
        <taxon>Chordata</taxon>
        <taxon>Craniata</taxon>
        <taxon>Vertebrata</taxon>
        <taxon>Euteleostomi</taxon>
        <taxon>Actinopterygii</taxon>
        <taxon>Neopterygii</taxon>
        <taxon>Teleostei</taxon>
        <taxon>Albuliformes</taxon>
        <taxon>Albulidae</taxon>
        <taxon>Albula</taxon>
    </lineage>
</organism>
<dbReference type="Gene3D" id="2.40.128.20">
    <property type="match status" value="1"/>
</dbReference>
<dbReference type="InterPro" id="IPR031259">
    <property type="entry name" value="ILBP"/>
</dbReference>
<dbReference type="AlphaFoldDB" id="A0A8T2N2V7"/>
<dbReference type="InterPro" id="IPR012674">
    <property type="entry name" value="Calycin"/>
</dbReference>
<evidence type="ECO:0000313" key="3">
    <source>
        <dbReference type="Proteomes" id="UP000824540"/>
    </source>
</evidence>
<dbReference type="GO" id="GO:0008289">
    <property type="term" value="F:lipid binding"/>
    <property type="evidence" value="ECO:0007669"/>
    <property type="project" value="InterPro"/>
</dbReference>
<dbReference type="SUPFAM" id="SSF50814">
    <property type="entry name" value="Lipocalins"/>
    <property type="match status" value="1"/>
</dbReference>
<dbReference type="OrthoDB" id="354351at2759"/>
<dbReference type="Proteomes" id="UP000824540">
    <property type="component" value="Unassembled WGS sequence"/>
</dbReference>
<comment type="similarity">
    <text evidence="1">Belongs to the calycin superfamily. Fatty-acid binding protein (FABP) family.</text>
</comment>